<gene>
    <name evidence="1" type="ORF">GMST_06950</name>
</gene>
<dbReference type="RefSeq" id="WP_183353210.1">
    <property type="nucleotide sequence ID" value="NZ_BLXX01000001.1"/>
</dbReference>
<dbReference type="AlphaFoldDB" id="A0A6V8MEF2"/>
<keyword evidence="2" id="KW-1185">Reference proteome</keyword>
<protein>
    <submittedName>
        <fullName evidence="1">Uncharacterized protein</fullName>
    </submittedName>
</protein>
<evidence type="ECO:0000313" key="2">
    <source>
        <dbReference type="Proteomes" id="UP000556026"/>
    </source>
</evidence>
<comment type="caution">
    <text evidence="1">The sequence shown here is derived from an EMBL/GenBank/DDBJ whole genome shotgun (WGS) entry which is preliminary data.</text>
</comment>
<proteinExistence type="predicted"/>
<dbReference type="Proteomes" id="UP000556026">
    <property type="component" value="Unassembled WGS sequence"/>
</dbReference>
<organism evidence="1 2">
    <name type="scientific">Geomonas silvestris</name>
    <dbReference type="NCBI Taxonomy" id="2740184"/>
    <lineage>
        <taxon>Bacteria</taxon>
        <taxon>Pseudomonadati</taxon>
        <taxon>Thermodesulfobacteriota</taxon>
        <taxon>Desulfuromonadia</taxon>
        <taxon>Geobacterales</taxon>
        <taxon>Geobacteraceae</taxon>
        <taxon>Geomonas</taxon>
    </lineage>
</organism>
<dbReference type="EMBL" id="BLXX01000001">
    <property type="protein sequence ID" value="GFO58370.1"/>
    <property type="molecule type" value="Genomic_DNA"/>
</dbReference>
<name>A0A6V8MEF2_9BACT</name>
<sequence>MHVYHLIELKEIHPPALTPLFYGRYLATVQPDGTVLCDNHQYAIDGCEPPAPGERVMIWCNHDYYCCPTEEFEDLRRN</sequence>
<reference evidence="2" key="1">
    <citation type="submission" date="2020-06" db="EMBL/GenBank/DDBJ databases">
        <title>Draft genomic sequence of Geomonas sp. Red330.</title>
        <authorList>
            <person name="Itoh H."/>
            <person name="Zhenxing X."/>
            <person name="Ushijima N."/>
            <person name="Masuda Y."/>
            <person name="Shiratori Y."/>
            <person name="Senoo K."/>
        </authorList>
    </citation>
    <scope>NUCLEOTIDE SEQUENCE [LARGE SCALE GENOMIC DNA]</scope>
    <source>
        <strain evidence="2">Red330</strain>
    </source>
</reference>
<accession>A0A6V8MEF2</accession>
<evidence type="ECO:0000313" key="1">
    <source>
        <dbReference type="EMBL" id="GFO58370.1"/>
    </source>
</evidence>